<evidence type="ECO:0000256" key="4">
    <source>
        <dbReference type="ARBA" id="ARBA00022840"/>
    </source>
</evidence>
<dbReference type="InterPro" id="IPR005144">
    <property type="entry name" value="ATP-cone_dom"/>
</dbReference>
<keyword evidence="4 8" id="KW-0067">ATP-binding</keyword>
<dbReference type="PANTHER" id="PTHR30455">
    <property type="entry name" value="TRANSCRIPTIONAL REPRESSOR NRDR"/>
    <property type="match status" value="1"/>
</dbReference>
<comment type="function">
    <text evidence="8">Negatively regulates transcription of bacterial ribonucleotide reductase nrd genes and operons by binding to NrdR-boxes.</text>
</comment>
<evidence type="ECO:0000256" key="2">
    <source>
        <dbReference type="ARBA" id="ARBA00022741"/>
    </source>
</evidence>
<comment type="cofactor">
    <cofactor evidence="8">
        <name>Zn(2+)</name>
        <dbReference type="ChEBI" id="CHEBI:29105"/>
    </cofactor>
    <text evidence="8">Binds 1 zinc ion.</text>
</comment>
<keyword evidence="1 8" id="KW-0678">Repressor</keyword>
<dbReference type="PROSITE" id="PS51161">
    <property type="entry name" value="ATP_CONE"/>
    <property type="match status" value="1"/>
</dbReference>
<dbReference type="HAMAP" id="MF_00440">
    <property type="entry name" value="NrdR"/>
    <property type="match status" value="1"/>
</dbReference>
<dbReference type="EMBL" id="CP043494">
    <property type="protein sequence ID" value="WNG46306.1"/>
    <property type="molecule type" value="Genomic_DNA"/>
</dbReference>
<evidence type="ECO:0000313" key="10">
    <source>
        <dbReference type="EMBL" id="WNG46306.1"/>
    </source>
</evidence>
<keyword evidence="8" id="KW-0862">Zinc</keyword>
<dbReference type="RefSeq" id="WP_395822549.1">
    <property type="nucleotide sequence ID" value="NZ_CP043494.1"/>
</dbReference>
<dbReference type="Pfam" id="PF03477">
    <property type="entry name" value="ATP-cone"/>
    <property type="match status" value="1"/>
</dbReference>
<evidence type="ECO:0000256" key="7">
    <source>
        <dbReference type="ARBA" id="ARBA00023163"/>
    </source>
</evidence>
<evidence type="ECO:0000256" key="6">
    <source>
        <dbReference type="ARBA" id="ARBA00023125"/>
    </source>
</evidence>
<dbReference type="PANTHER" id="PTHR30455:SF2">
    <property type="entry name" value="TRANSCRIPTIONAL REPRESSOR NRDR"/>
    <property type="match status" value="1"/>
</dbReference>
<feature type="zinc finger region" evidence="8">
    <location>
        <begin position="3"/>
        <end position="34"/>
    </location>
</feature>
<evidence type="ECO:0000256" key="5">
    <source>
        <dbReference type="ARBA" id="ARBA00023015"/>
    </source>
</evidence>
<keyword evidence="11" id="KW-1185">Reference proteome</keyword>
<evidence type="ECO:0000256" key="3">
    <source>
        <dbReference type="ARBA" id="ARBA00022771"/>
    </source>
</evidence>
<keyword evidence="8" id="KW-0479">Metal-binding</keyword>
<keyword evidence="5 8" id="KW-0805">Transcription regulation</keyword>
<keyword evidence="3 8" id="KW-0863">Zinc-finger</keyword>
<evidence type="ECO:0000256" key="8">
    <source>
        <dbReference type="HAMAP-Rule" id="MF_00440"/>
    </source>
</evidence>
<evidence type="ECO:0000256" key="1">
    <source>
        <dbReference type="ARBA" id="ARBA00022491"/>
    </source>
</evidence>
<proteinExistence type="inferred from homology"/>
<organism evidence="10 11">
    <name type="scientific">Archangium minus</name>
    <dbReference type="NCBI Taxonomy" id="83450"/>
    <lineage>
        <taxon>Bacteria</taxon>
        <taxon>Pseudomonadati</taxon>
        <taxon>Myxococcota</taxon>
        <taxon>Myxococcia</taxon>
        <taxon>Myxococcales</taxon>
        <taxon>Cystobacterineae</taxon>
        <taxon>Archangiaceae</taxon>
        <taxon>Archangium</taxon>
    </lineage>
</organism>
<feature type="domain" description="ATP-cone" evidence="9">
    <location>
        <begin position="49"/>
        <end position="139"/>
    </location>
</feature>
<dbReference type="Pfam" id="PF22811">
    <property type="entry name" value="Zn_ribbon_NrdR"/>
    <property type="match status" value="1"/>
</dbReference>
<sequence>MRCPFCQDAENKVIDSRESHEGSVIRRRRECLQCKRRFTTYERVEELYPLIAKKDGRRETFDRDKLLAGLKKACEKRPVSADQLEETVVSIERWLQGMGEKEVPSSVIGEEVMRRLQTLDEVAYVRFASVYRSFRDISEFMEELKDLLSDRTRERKPPQPAGKDG</sequence>
<comment type="similarity">
    <text evidence="8">Belongs to the NrdR family.</text>
</comment>
<keyword evidence="2 8" id="KW-0547">Nucleotide-binding</keyword>
<name>A0ABY9WR82_9BACT</name>
<protein>
    <recommendedName>
        <fullName evidence="8">Transcriptional repressor NrdR</fullName>
    </recommendedName>
</protein>
<accession>A0ABY9WR82</accession>
<keyword evidence="6 8" id="KW-0238">DNA-binding</keyword>
<gene>
    <name evidence="8 10" type="primary">nrdR</name>
    <name evidence="10" type="ORF">F0U60_20910</name>
</gene>
<keyword evidence="7 8" id="KW-0804">Transcription</keyword>
<evidence type="ECO:0000313" key="11">
    <source>
        <dbReference type="Proteomes" id="UP001611383"/>
    </source>
</evidence>
<dbReference type="InterPro" id="IPR055173">
    <property type="entry name" value="NrdR-like_N"/>
</dbReference>
<reference evidence="10 11" key="1">
    <citation type="submission" date="2019-08" db="EMBL/GenBank/DDBJ databases">
        <title>Archangium and Cystobacter genomes.</title>
        <authorList>
            <person name="Chen I.-C.K."/>
            <person name="Wielgoss S."/>
        </authorList>
    </citation>
    <scope>NUCLEOTIDE SEQUENCE [LARGE SCALE GENOMIC DNA]</scope>
    <source>
        <strain evidence="10 11">Cbm 6</strain>
    </source>
</reference>
<evidence type="ECO:0000259" key="9">
    <source>
        <dbReference type="PROSITE" id="PS51161"/>
    </source>
</evidence>
<dbReference type="InterPro" id="IPR003796">
    <property type="entry name" value="RNR_NrdR-like"/>
</dbReference>
<dbReference type="Proteomes" id="UP001611383">
    <property type="component" value="Chromosome"/>
</dbReference>
<dbReference type="NCBIfam" id="TIGR00244">
    <property type="entry name" value="transcriptional regulator NrdR"/>
    <property type="match status" value="1"/>
</dbReference>